<dbReference type="EMBL" id="WTPW01000117">
    <property type="protein sequence ID" value="KAF0545766.1"/>
    <property type="molecule type" value="Genomic_DNA"/>
</dbReference>
<feature type="transmembrane region" description="Helical" evidence="8">
    <location>
        <begin position="80"/>
        <end position="103"/>
    </location>
</feature>
<dbReference type="Proteomes" id="UP000439903">
    <property type="component" value="Unassembled WGS sequence"/>
</dbReference>
<evidence type="ECO:0000256" key="1">
    <source>
        <dbReference type="ARBA" id="ARBA00004127"/>
    </source>
</evidence>
<feature type="domain" description="Sodium/calcium exchanger membrane region" evidence="9">
    <location>
        <begin position="48"/>
        <end position="217"/>
    </location>
</feature>
<keyword evidence="5 8" id="KW-1133">Transmembrane helix</keyword>
<dbReference type="InterPro" id="IPR044880">
    <property type="entry name" value="NCX_ion-bd_dom_sf"/>
</dbReference>
<evidence type="ECO:0000256" key="2">
    <source>
        <dbReference type="ARBA" id="ARBA00008170"/>
    </source>
</evidence>
<gene>
    <name evidence="10" type="ORF">F8M41_001940</name>
</gene>
<evidence type="ECO:0000313" key="10">
    <source>
        <dbReference type="EMBL" id="KAF0545766.1"/>
    </source>
</evidence>
<comment type="caution">
    <text evidence="10">The sequence shown here is derived from an EMBL/GenBank/DDBJ whole genome shotgun (WGS) entry which is preliminary data.</text>
</comment>
<proteinExistence type="inferred from homology"/>
<keyword evidence="6" id="KW-0406">Ion transport</keyword>
<feature type="transmembrane region" description="Helical" evidence="8">
    <location>
        <begin position="222"/>
        <end position="238"/>
    </location>
</feature>
<feature type="transmembrane region" description="Helical" evidence="8">
    <location>
        <begin position="153"/>
        <end position="177"/>
    </location>
</feature>
<dbReference type="GO" id="GO:0012505">
    <property type="term" value="C:endomembrane system"/>
    <property type="evidence" value="ECO:0007669"/>
    <property type="project" value="UniProtKB-SubCell"/>
</dbReference>
<comment type="similarity">
    <text evidence="2">Belongs to the Ca(2+):cation antiporter (CaCA) (TC 2.A.19) family.</text>
</comment>
<dbReference type="InterPro" id="IPR004713">
    <property type="entry name" value="CaH_exchang"/>
</dbReference>
<protein>
    <submittedName>
        <fullName evidence="10">Calcium/proton exchanger</fullName>
    </submittedName>
</protein>
<dbReference type="PANTHER" id="PTHR31503">
    <property type="entry name" value="VACUOLAR CALCIUM ION TRANSPORTER"/>
    <property type="match status" value="1"/>
</dbReference>
<keyword evidence="4 8" id="KW-0812">Transmembrane</keyword>
<evidence type="ECO:0000256" key="8">
    <source>
        <dbReference type="SAM" id="Phobius"/>
    </source>
</evidence>
<feature type="transmembrane region" description="Helical" evidence="8">
    <location>
        <begin position="312"/>
        <end position="331"/>
    </location>
</feature>
<keyword evidence="3" id="KW-0813">Transport</keyword>
<evidence type="ECO:0000259" key="9">
    <source>
        <dbReference type="Pfam" id="PF01699"/>
    </source>
</evidence>
<name>A0A8H4ESJ5_GIGMA</name>
<feature type="transmembrane region" description="Helical" evidence="8">
    <location>
        <begin position="109"/>
        <end position="132"/>
    </location>
</feature>
<evidence type="ECO:0000256" key="3">
    <source>
        <dbReference type="ARBA" id="ARBA00022448"/>
    </source>
</evidence>
<evidence type="ECO:0000256" key="4">
    <source>
        <dbReference type="ARBA" id="ARBA00022692"/>
    </source>
</evidence>
<evidence type="ECO:0000256" key="6">
    <source>
        <dbReference type="ARBA" id="ARBA00023065"/>
    </source>
</evidence>
<keyword evidence="11" id="KW-1185">Reference proteome</keyword>
<dbReference type="Pfam" id="PF01699">
    <property type="entry name" value="Na_Ca_ex"/>
    <property type="match status" value="1"/>
</dbReference>
<keyword evidence="7 8" id="KW-0472">Membrane</keyword>
<dbReference type="GO" id="GO:0015369">
    <property type="term" value="F:calcium:proton antiporter activity"/>
    <property type="evidence" value="ECO:0007669"/>
    <property type="project" value="TreeGrafter"/>
</dbReference>
<reference evidence="10 11" key="1">
    <citation type="journal article" date="2019" name="Environ. Microbiol.">
        <title>At the nexus of three kingdoms: the genome of the mycorrhizal fungus Gigaspora margarita provides insights into plant, endobacterial and fungal interactions.</title>
        <authorList>
            <person name="Venice F."/>
            <person name="Ghignone S."/>
            <person name="Salvioli di Fossalunga A."/>
            <person name="Amselem J."/>
            <person name="Novero M."/>
            <person name="Xianan X."/>
            <person name="Sedzielewska Toro K."/>
            <person name="Morin E."/>
            <person name="Lipzen A."/>
            <person name="Grigoriev I.V."/>
            <person name="Henrissat B."/>
            <person name="Martin F.M."/>
            <person name="Bonfante P."/>
        </authorList>
    </citation>
    <scope>NUCLEOTIDE SEQUENCE [LARGE SCALE GENOMIC DNA]</scope>
    <source>
        <strain evidence="10 11">BEG34</strain>
    </source>
</reference>
<sequence length="332" mass="37125">MSSQNNKTISLKEGFEKNVRHEKSSIFYTLLIFVPVGYILHFLSSNTTLIFITNFLAIIPSARLFKFASNQLSHHRTNEALGSLMDVALNNFVELVITIIALANGQIRVVQAAVLGSILFHILLILGLCFLIGGIKILKTEKLEQDFESISTIVQATSSVLTLACISLILPASFSLFVNQNNIPNSKVDDNYVTLRISYGTSIVLLITCVFYLYFKLQTHKGLFIIIVFSSILLVESIDGVVESHKISKTFIGVILLPIVSHIAKYVNIFSIDDKPDNKEKMAEYEEKMEYKENTKESEEIMAAKTVNLIRSSVQTAIFITPLLVILGWIIN</sequence>
<organism evidence="10 11">
    <name type="scientific">Gigaspora margarita</name>
    <dbReference type="NCBI Taxonomy" id="4874"/>
    <lineage>
        <taxon>Eukaryota</taxon>
        <taxon>Fungi</taxon>
        <taxon>Fungi incertae sedis</taxon>
        <taxon>Mucoromycota</taxon>
        <taxon>Glomeromycotina</taxon>
        <taxon>Glomeromycetes</taxon>
        <taxon>Diversisporales</taxon>
        <taxon>Gigasporaceae</taxon>
        <taxon>Gigaspora</taxon>
    </lineage>
</organism>
<dbReference type="InterPro" id="IPR004837">
    <property type="entry name" value="NaCa_Exmemb"/>
</dbReference>
<feature type="transmembrane region" description="Helical" evidence="8">
    <location>
        <begin position="25"/>
        <end position="43"/>
    </location>
</feature>
<comment type="subcellular location">
    <subcellularLocation>
        <location evidence="1">Endomembrane system</location>
        <topology evidence="1">Multi-pass membrane protein</topology>
    </subcellularLocation>
</comment>
<evidence type="ECO:0000256" key="5">
    <source>
        <dbReference type="ARBA" id="ARBA00022989"/>
    </source>
</evidence>
<dbReference type="AlphaFoldDB" id="A0A8H4ESJ5"/>
<feature type="transmembrane region" description="Helical" evidence="8">
    <location>
        <begin position="197"/>
        <end position="215"/>
    </location>
</feature>
<accession>A0A8H4ESJ5</accession>
<evidence type="ECO:0000256" key="7">
    <source>
        <dbReference type="ARBA" id="ARBA00023136"/>
    </source>
</evidence>
<feature type="transmembrane region" description="Helical" evidence="8">
    <location>
        <begin position="250"/>
        <end position="272"/>
    </location>
</feature>
<dbReference type="OrthoDB" id="1699231at2759"/>
<dbReference type="GO" id="GO:0005774">
    <property type="term" value="C:vacuolar membrane"/>
    <property type="evidence" value="ECO:0007669"/>
    <property type="project" value="UniProtKB-ARBA"/>
</dbReference>
<feature type="transmembrane region" description="Helical" evidence="8">
    <location>
        <begin position="49"/>
        <end position="68"/>
    </location>
</feature>
<dbReference type="PANTHER" id="PTHR31503:SF22">
    <property type="entry name" value="VACUOLAR CALCIUM ION TRANSPORTER"/>
    <property type="match status" value="1"/>
</dbReference>
<dbReference type="Gene3D" id="1.20.1420.30">
    <property type="entry name" value="NCX, central ion-binding region"/>
    <property type="match status" value="1"/>
</dbReference>
<dbReference type="GO" id="GO:0006874">
    <property type="term" value="P:intracellular calcium ion homeostasis"/>
    <property type="evidence" value="ECO:0007669"/>
    <property type="project" value="TreeGrafter"/>
</dbReference>
<evidence type="ECO:0000313" key="11">
    <source>
        <dbReference type="Proteomes" id="UP000439903"/>
    </source>
</evidence>